<keyword evidence="5 8" id="KW-0812">Transmembrane</keyword>
<evidence type="ECO:0000256" key="8">
    <source>
        <dbReference type="SAM" id="Phobius"/>
    </source>
</evidence>
<gene>
    <name evidence="10" type="ORF">UT72_C0025G0001</name>
</gene>
<dbReference type="GO" id="GO:0016763">
    <property type="term" value="F:pentosyltransferase activity"/>
    <property type="evidence" value="ECO:0007669"/>
    <property type="project" value="TreeGrafter"/>
</dbReference>
<dbReference type="AlphaFoldDB" id="A0A0G0TJN5"/>
<evidence type="ECO:0000313" key="10">
    <source>
        <dbReference type="EMBL" id="KKR38002.1"/>
    </source>
</evidence>
<keyword evidence="3" id="KW-0328">Glycosyltransferase</keyword>
<dbReference type="InterPro" id="IPR038731">
    <property type="entry name" value="RgtA/B/C-like"/>
</dbReference>
<feature type="non-terminal residue" evidence="10">
    <location>
        <position position="219"/>
    </location>
</feature>
<evidence type="ECO:0000256" key="2">
    <source>
        <dbReference type="ARBA" id="ARBA00022475"/>
    </source>
</evidence>
<feature type="transmembrane region" description="Helical" evidence="8">
    <location>
        <begin position="116"/>
        <end position="134"/>
    </location>
</feature>
<feature type="transmembrane region" description="Helical" evidence="8">
    <location>
        <begin position="6"/>
        <end position="23"/>
    </location>
</feature>
<dbReference type="PANTHER" id="PTHR33908">
    <property type="entry name" value="MANNOSYLTRANSFERASE YKCB-RELATED"/>
    <property type="match status" value="1"/>
</dbReference>
<comment type="caution">
    <text evidence="10">The sequence shown here is derived from an EMBL/GenBank/DDBJ whole genome shotgun (WGS) entry which is preliminary data.</text>
</comment>
<dbReference type="Proteomes" id="UP000034687">
    <property type="component" value="Unassembled WGS sequence"/>
</dbReference>
<dbReference type="Pfam" id="PF13231">
    <property type="entry name" value="PMT_2"/>
    <property type="match status" value="1"/>
</dbReference>
<evidence type="ECO:0000256" key="1">
    <source>
        <dbReference type="ARBA" id="ARBA00004651"/>
    </source>
</evidence>
<dbReference type="PANTHER" id="PTHR33908:SF11">
    <property type="entry name" value="MEMBRANE PROTEIN"/>
    <property type="match status" value="1"/>
</dbReference>
<dbReference type="InterPro" id="IPR050297">
    <property type="entry name" value="LipidA_mod_glycosyltrf_83"/>
</dbReference>
<protein>
    <submittedName>
        <fullName evidence="10">Glycosyl transferase family 39</fullName>
    </submittedName>
</protein>
<keyword evidence="4 10" id="KW-0808">Transferase</keyword>
<comment type="subcellular location">
    <subcellularLocation>
        <location evidence="1">Cell membrane</location>
        <topology evidence="1">Multi-pass membrane protein</topology>
    </subcellularLocation>
</comment>
<evidence type="ECO:0000256" key="6">
    <source>
        <dbReference type="ARBA" id="ARBA00022989"/>
    </source>
</evidence>
<organism evidence="10 11">
    <name type="scientific">Candidatus Woesebacteria bacterium GW2011_GWB1_40_101</name>
    <dbReference type="NCBI Taxonomy" id="1618575"/>
    <lineage>
        <taxon>Bacteria</taxon>
        <taxon>Candidatus Woeseibacteriota</taxon>
    </lineage>
</organism>
<sequence>MGKHLSSFLLIFILVFAFILRFYKVSEIPPSLNWDETSIAYNAYSILKTGKDEWGKFLPLHLRAYGEYKLPAQIYASIPGVAIFGLNELGVRITPVVYGTLTVLFLYFLARRLFKNSYIGLVSAFLLAISPWHIQLTRASFESSFSVFWVILGIWFLVKGFEKPKWWIISVIPFAISIYTYNSARIFTPLFLLTIALIFRKEFWLNKKEAVFSALLFFL</sequence>
<evidence type="ECO:0000313" key="11">
    <source>
        <dbReference type="Proteomes" id="UP000034687"/>
    </source>
</evidence>
<name>A0A0G0TJN5_9BACT</name>
<keyword evidence="2" id="KW-1003">Cell membrane</keyword>
<keyword evidence="6 8" id="KW-1133">Transmembrane helix</keyword>
<keyword evidence="7 8" id="KW-0472">Membrane</keyword>
<evidence type="ECO:0000256" key="5">
    <source>
        <dbReference type="ARBA" id="ARBA00022692"/>
    </source>
</evidence>
<accession>A0A0G0TJN5</accession>
<dbReference type="EMBL" id="LBXW01000025">
    <property type="protein sequence ID" value="KKR38002.1"/>
    <property type="molecule type" value="Genomic_DNA"/>
</dbReference>
<dbReference type="GO" id="GO:0009103">
    <property type="term" value="P:lipopolysaccharide biosynthetic process"/>
    <property type="evidence" value="ECO:0007669"/>
    <property type="project" value="UniProtKB-ARBA"/>
</dbReference>
<evidence type="ECO:0000256" key="4">
    <source>
        <dbReference type="ARBA" id="ARBA00022679"/>
    </source>
</evidence>
<reference evidence="10 11" key="1">
    <citation type="journal article" date="2015" name="Nature">
        <title>rRNA introns, odd ribosomes, and small enigmatic genomes across a large radiation of phyla.</title>
        <authorList>
            <person name="Brown C.T."/>
            <person name="Hug L.A."/>
            <person name="Thomas B.C."/>
            <person name="Sharon I."/>
            <person name="Castelle C.J."/>
            <person name="Singh A."/>
            <person name="Wilkins M.J."/>
            <person name="Williams K.H."/>
            <person name="Banfield J.F."/>
        </authorList>
    </citation>
    <scope>NUCLEOTIDE SEQUENCE [LARGE SCALE GENOMIC DNA]</scope>
</reference>
<feature type="transmembrane region" description="Helical" evidence="8">
    <location>
        <begin position="89"/>
        <end position="110"/>
    </location>
</feature>
<feature type="domain" description="Glycosyltransferase RgtA/B/C/D-like" evidence="9">
    <location>
        <begin position="81"/>
        <end position="217"/>
    </location>
</feature>
<evidence type="ECO:0000256" key="3">
    <source>
        <dbReference type="ARBA" id="ARBA00022676"/>
    </source>
</evidence>
<feature type="transmembrane region" description="Helical" evidence="8">
    <location>
        <begin position="141"/>
        <end position="158"/>
    </location>
</feature>
<dbReference type="GO" id="GO:0005886">
    <property type="term" value="C:plasma membrane"/>
    <property type="evidence" value="ECO:0007669"/>
    <property type="project" value="UniProtKB-SubCell"/>
</dbReference>
<proteinExistence type="predicted"/>
<evidence type="ECO:0000256" key="7">
    <source>
        <dbReference type="ARBA" id="ARBA00023136"/>
    </source>
</evidence>
<evidence type="ECO:0000259" key="9">
    <source>
        <dbReference type="Pfam" id="PF13231"/>
    </source>
</evidence>